<sequence>MTARCLPLIVGNWAEIYHAMAWHGTDARIAPSKRHLLSMPSANRRAPGGDMKRASISFLLFSEVQPLQPFGPGAYASLAAGRKE</sequence>
<organism evidence="1 2">
    <name type="scientific">Clarias magur</name>
    <name type="common">Asian catfish</name>
    <name type="synonym">Macropteronotus magur</name>
    <dbReference type="NCBI Taxonomy" id="1594786"/>
    <lineage>
        <taxon>Eukaryota</taxon>
        <taxon>Metazoa</taxon>
        <taxon>Chordata</taxon>
        <taxon>Craniata</taxon>
        <taxon>Vertebrata</taxon>
        <taxon>Euteleostomi</taxon>
        <taxon>Actinopterygii</taxon>
        <taxon>Neopterygii</taxon>
        <taxon>Teleostei</taxon>
        <taxon>Ostariophysi</taxon>
        <taxon>Siluriformes</taxon>
        <taxon>Clariidae</taxon>
        <taxon>Clarias</taxon>
    </lineage>
</organism>
<dbReference type="AlphaFoldDB" id="A0A8J4TG28"/>
<comment type="caution">
    <text evidence="1">The sequence shown here is derived from an EMBL/GenBank/DDBJ whole genome shotgun (WGS) entry which is preliminary data.</text>
</comment>
<accession>A0A8J4TG28</accession>
<dbReference type="Proteomes" id="UP000727407">
    <property type="component" value="Unassembled WGS sequence"/>
</dbReference>
<protein>
    <submittedName>
        <fullName evidence="1">E3 ubiquitin-protein ligase HACE1</fullName>
    </submittedName>
</protein>
<evidence type="ECO:0000313" key="2">
    <source>
        <dbReference type="Proteomes" id="UP000727407"/>
    </source>
</evidence>
<proteinExistence type="predicted"/>
<evidence type="ECO:0000313" key="1">
    <source>
        <dbReference type="EMBL" id="KAF5894790.1"/>
    </source>
</evidence>
<gene>
    <name evidence="1" type="primary">hace1</name>
    <name evidence="1" type="ORF">DAT39_015502</name>
</gene>
<reference evidence="1" key="1">
    <citation type="submission" date="2020-07" db="EMBL/GenBank/DDBJ databases">
        <title>Clarias magur genome sequencing, assembly and annotation.</title>
        <authorList>
            <person name="Kushwaha B."/>
            <person name="Kumar R."/>
            <person name="Das P."/>
            <person name="Joshi C.G."/>
            <person name="Kumar D."/>
            <person name="Nagpure N.S."/>
            <person name="Pandey M."/>
            <person name="Agarwal S."/>
            <person name="Srivastava S."/>
            <person name="Singh M."/>
            <person name="Sahoo L."/>
            <person name="Jayasankar P."/>
            <person name="Meher P.K."/>
            <person name="Koringa P.G."/>
            <person name="Iquebal M.A."/>
            <person name="Das S.P."/>
            <person name="Bit A."/>
            <person name="Patnaik S."/>
            <person name="Patel N."/>
            <person name="Shah T.M."/>
            <person name="Hinsu A."/>
            <person name="Jena J.K."/>
        </authorList>
    </citation>
    <scope>NUCLEOTIDE SEQUENCE</scope>
    <source>
        <strain evidence="1">CIFAMagur01</strain>
        <tissue evidence="1">Testis</tissue>
    </source>
</reference>
<name>A0A8J4TG28_CLAMG</name>
<keyword evidence="2" id="KW-1185">Reference proteome</keyword>
<dbReference type="EMBL" id="QNUK01000357">
    <property type="protein sequence ID" value="KAF5894790.1"/>
    <property type="molecule type" value="Genomic_DNA"/>
</dbReference>